<protein>
    <submittedName>
        <fullName evidence="3">Membrane protein</fullName>
    </submittedName>
</protein>
<dbReference type="InterPro" id="IPR029058">
    <property type="entry name" value="AB_hydrolase_fold"/>
</dbReference>
<dbReference type="eggNOG" id="COG4425">
    <property type="taxonomic scope" value="Bacteria"/>
</dbReference>
<evidence type="ECO:0000313" key="3">
    <source>
        <dbReference type="EMBL" id="AIT62032.1"/>
    </source>
</evidence>
<reference evidence="3 4" key="1">
    <citation type="submission" date="2013-09" db="EMBL/GenBank/DDBJ databases">
        <title>Complete genome sequence of Corynebacterium doosanense CAU 212(T) (=DSM 45436(T)), isolated from activated sludge.</title>
        <authorList>
            <person name="Schaffert L."/>
            <person name="Albersmeier A."/>
            <person name="Kalinowski J."/>
            <person name="Ruckert C."/>
        </authorList>
    </citation>
    <scope>NUCLEOTIDE SEQUENCE [LARGE SCALE GENOMIC DNA]</scope>
    <source>
        <strain evidence="3 4">CAU 212</strain>
    </source>
</reference>
<accession>A0A097IIS0</accession>
<dbReference type="STRING" id="558173.CDOO_12750"/>
<dbReference type="SUPFAM" id="SSF53474">
    <property type="entry name" value="alpha/beta-Hydrolases"/>
    <property type="match status" value="1"/>
</dbReference>
<feature type="domain" description="Alpha/beta-hydrolase N-terminal" evidence="2">
    <location>
        <begin position="70"/>
        <end position="281"/>
    </location>
</feature>
<evidence type="ECO:0000313" key="4">
    <source>
        <dbReference type="Proteomes" id="UP000029914"/>
    </source>
</evidence>
<dbReference type="KEGG" id="cdo:CDOO_12750"/>
<dbReference type="InterPro" id="IPR027788">
    <property type="entry name" value="Alpha/beta-hydrolase_N_dom"/>
</dbReference>
<proteinExistence type="predicted"/>
<organism evidence="3 4">
    <name type="scientific">Corynebacterium doosanense CAU 212 = DSM 45436</name>
    <dbReference type="NCBI Taxonomy" id="558173"/>
    <lineage>
        <taxon>Bacteria</taxon>
        <taxon>Bacillati</taxon>
        <taxon>Actinomycetota</taxon>
        <taxon>Actinomycetes</taxon>
        <taxon>Mycobacteriales</taxon>
        <taxon>Corynebacteriaceae</taxon>
        <taxon>Corynebacterium</taxon>
    </lineage>
</organism>
<dbReference type="Gene3D" id="3.40.50.1820">
    <property type="entry name" value="alpha/beta hydrolase"/>
    <property type="match status" value="1"/>
</dbReference>
<dbReference type="HOGENOM" id="CLU_023789_0_0_11"/>
<dbReference type="Pfam" id="PF15420">
    <property type="entry name" value="Abhydrolase_9_N"/>
    <property type="match status" value="1"/>
</dbReference>
<feature type="domain" description="Alpha/beta-hydrolase catalytic" evidence="1">
    <location>
        <begin position="301"/>
        <end position="593"/>
    </location>
</feature>
<dbReference type="InterPro" id="IPR027787">
    <property type="entry name" value="Alpha/beta-hydrolase_catalytic"/>
</dbReference>
<dbReference type="Proteomes" id="UP000029914">
    <property type="component" value="Chromosome"/>
</dbReference>
<dbReference type="Pfam" id="PF10081">
    <property type="entry name" value="Abhydrolase_9"/>
    <property type="match status" value="1"/>
</dbReference>
<name>A0A097IIS0_9CORY</name>
<evidence type="ECO:0000259" key="1">
    <source>
        <dbReference type="Pfam" id="PF10081"/>
    </source>
</evidence>
<evidence type="ECO:0000259" key="2">
    <source>
        <dbReference type="Pfam" id="PF15420"/>
    </source>
</evidence>
<keyword evidence="4" id="KW-1185">Reference proteome</keyword>
<dbReference type="ESTHER" id="9cory-a0a097iis0">
    <property type="family name" value="Abhydrolase_9"/>
</dbReference>
<gene>
    <name evidence="3" type="ORF">CDOO_12750</name>
</gene>
<sequence length="619" mass="67662">MLSLTDRWHRAPARRFALRAASSGLHAAALALEIYGEILPGVRMATGRRHLPQNLGAGLLGAEAATWWAISPSLLPRPWWATAANVAICQGVGHAIGTVAGFALGTVFDVTGHRPNPDFTRRGHRILHAAMGLTTAVAAASSLWRQDEQAALVDQPGRRGRSEAIAGLGIGTLGFGAILLIAEANQSSITRLALLLRRWLPPVLSWPLSATVVTGLLVVTSDRVIVRQLLNNAARRAQALNDYVFPGISQPREPERSGSAASLEHWGAVGSKGRTVLSAGPRARDIAAATPLLKHQVKEPVRVFIGLTENRTVEESVELAIRELERTGAASRRAVVVMSSAGSGWLSPWSMDSLEFLTGGDCAVVAIQYSYLPSAFAYVTDRDSPVASSRLLIRRVRDWLDELPENSRPRLYVSGESLGGYGIADSFGRDELFSLIDGAVFSGVPGFTGLHRALVTKREHGSPERLPVVGGGRHVRFAAVPEHVHTDFRGNPFAHSWQRPRIVFAQHASDPVVFWDWPLLFQEPDWLREPGARGIPAPEAQRVDVLQSMRWAFFVTGWQVAVDQVDSLDPPGGHGHQYHREMLYYWQAVLGEDAAFELTEDIADELEHWIYADCKRHGI</sequence>
<dbReference type="AlphaFoldDB" id="A0A097IIS0"/>
<dbReference type="EMBL" id="CP006764">
    <property type="protein sequence ID" value="AIT62032.1"/>
    <property type="molecule type" value="Genomic_DNA"/>
</dbReference>